<gene>
    <name evidence="2" type="ORF">NDU88_000846</name>
</gene>
<name>A0AAV7LJP6_PLEWA</name>
<dbReference type="Proteomes" id="UP001066276">
    <property type="component" value="Chromosome 11"/>
</dbReference>
<keyword evidence="3" id="KW-1185">Reference proteome</keyword>
<proteinExistence type="predicted"/>
<feature type="region of interest" description="Disordered" evidence="1">
    <location>
        <begin position="64"/>
        <end position="97"/>
    </location>
</feature>
<feature type="non-terminal residue" evidence="2">
    <location>
        <position position="1"/>
    </location>
</feature>
<evidence type="ECO:0000313" key="3">
    <source>
        <dbReference type="Proteomes" id="UP001066276"/>
    </source>
</evidence>
<sequence>RLWANFEVRIESVTSPVRSAIRGAKKAASDDRFSITPFKTQNASAPPLHRALPPTAQRRLEFPRAPGAKEAGAEVTRSGKRLRFAQGPNLRRRVRNR</sequence>
<reference evidence="2" key="1">
    <citation type="journal article" date="2022" name="bioRxiv">
        <title>Sequencing and chromosome-scale assembly of the giantPleurodeles waltlgenome.</title>
        <authorList>
            <person name="Brown T."/>
            <person name="Elewa A."/>
            <person name="Iarovenko S."/>
            <person name="Subramanian E."/>
            <person name="Araus A.J."/>
            <person name="Petzold A."/>
            <person name="Susuki M."/>
            <person name="Suzuki K.-i.T."/>
            <person name="Hayashi T."/>
            <person name="Toyoda A."/>
            <person name="Oliveira C."/>
            <person name="Osipova E."/>
            <person name="Leigh N.D."/>
            <person name="Simon A."/>
            <person name="Yun M.H."/>
        </authorList>
    </citation>
    <scope>NUCLEOTIDE SEQUENCE</scope>
    <source>
        <strain evidence="2">20211129_DDA</strain>
        <tissue evidence="2">Liver</tissue>
    </source>
</reference>
<comment type="caution">
    <text evidence="2">The sequence shown here is derived from an EMBL/GenBank/DDBJ whole genome shotgun (WGS) entry which is preliminary data.</text>
</comment>
<dbReference type="AlphaFoldDB" id="A0AAV7LJP6"/>
<evidence type="ECO:0000256" key="1">
    <source>
        <dbReference type="SAM" id="MobiDB-lite"/>
    </source>
</evidence>
<evidence type="ECO:0000313" key="2">
    <source>
        <dbReference type="EMBL" id="KAJ1087680.1"/>
    </source>
</evidence>
<accession>A0AAV7LJP6</accession>
<protein>
    <submittedName>
        <fullName evidence="2">Uncharacterized protein</fullName>
    </submittedName>
</protein>
<organism evidence="2 3">
    <name type="scientific">Pleurodeles waltl</name>
    <name type="common">Iberian ribbed newt</name>
    <dbReference type="NCBI Taxonomy" id="8319"/>
    <lineage>
        <taxon>Eukaryota</taxon>
        <taxon>Metazoa</taxon>
        <taxon>Chordata</taxon>
        <taxon>Craniata</taxon>
        <taxon>Vertebrata</taxon>
        <taxon>Euteleostomi</taxon>
        <taxon>Amphibia</taxon>
        <taxon>Batrachia</taxon>
        <taxon>Caudata</taxon>
        <taxon>Salamandroidea</taxon>
        <taxon>Salamandridae</taxon>
        <taxon>Pleurodelinae</taxon>
        <taxon>Pleurodeles</taxon>
    </lineage>
</organism>
<dbReference type="EMBL" id="JANPWB010000015">
    <property type="protein sequence ID" value="KAJ1087680.1"/>
    <property type="molecule type" value="Genomic_DNA"/>
</dbReference>
<feature type="region of interest" description="Disordered" evidence="1">
    <location>
        <begin position="22"/>
        <end position="51"/>
    </location>
</feature>